<organism evidence="3">
    <name type="scientific">Perkinsus marinus (strain ATCC 50983 / TXsc)</name>
    <dbReference type="NCBI Taxonomy" id="423536"/>
    <lineage>
        <taxon>Eukaryota</taxon>
        <taxon>Sar</taxon>
        <taxon>Alveolata</taxon>
        <taxon>Perkinsozoa</taxon>
        <taxon>Perkinsea</taxon>
        <taxon>Perkinsida</taxon>
        <taxon>Perkinsidae</taxon>
        <taxon>Perkinsus</taxon>
    </lineage>
</organism>
<dbReference type="PANTHER" id="PTHR33050:SF7">
    <property type="entry name" value="RIBONUCLEASE H"/>
    <property type="match status" value="1"/>
</dbReference>
<keyword evidence="1" id="KW-0732">Signal</keyword>
<dbReference type="PANTHER" id="PTHR33050">
    <property type="entry name" value="REVERSE TRANSCRIPTASE DOMAIN-CONTAINING PROTEIN"/>
    <property type="match status" value="1"/>
</dbReference>
<evidence type="ECO:0000256" key="1">
    <source>
        <dbReference type="SAM" id="SignalP"/>
    </source>
</evidence>
<proteinExistence type="predicted"/>
<evidence type="ECO:0000313" key="3">
    <source>
        <dbReference type="Proteomes" id="UP000007800"/>
    </source>
</evidence>
<dbReference type="AlphaFoldDB" id="C5LGE2"/>
<dbReference type="RefSeq" id="XP_002772373.1">
    <property type="nucleotide sequence ID" value="XM_002772327.1"/>
</dbReference>
<feature type="chain" id="PRO_5002952427" description="RNase H type-1 domain-containing protein" evidence="1">
    <location>
        <begin position="22"/>
        <end position="335"/>
    </location>
</feature>
<dbReference type="Proteomes" id="UP000007800">
    <property type="component" value="Unassembled WGS sequence"/>
</dbReference>
<reference evidence="2 3" key="1">
    <citation type="submission" date="2008-07" db="EMBL/GenBank/DDBJ databases">
        <authorList>
            <person name="El-Sayed N."/>
            <person name="Caler E."/>
            <person name="Inman J."/>
            <person name="Amedeo P."/>
            <person name="Hass B."/>
            <person name="Wortman J."/>
        </authorList>
    </citation>
    <scope>NUCLEOTIDE SEQUENCE [LARGE SCALE GENOMIC DNA]</scope>
    <source>
        <strain evidence="3">ATCC 50983 / TXsc</strain>
    </source>
</reference>
<dbReference type="EMBL" id="GG681826">
    <property type="protein sequence ID" value="EER04189.1"/>
    <property type="molecule type" value="Genomic_DNA"/>
</dbReference>
<evidence type="ECO:0008006" key="4">
    <source>
        <dbReference type="Google" id="ProtNLM"/>
    </source>
</evidence>
<dbReference type="GeneID" id="9045611"/>
<dbReference type="InParanoid" id="C5LGE2"/>
<gene>
    <name evidence="2" type="ORF">Pmar_PMAR013962</name>
</gene>
<protein>
    <recommendedName>
        <fullName evidence="4">RNase H type-1 domain-containing protein</fullName>
    </recommendedName>
</protein>
<feature type="signal peptide" evidence="1">
    <location>
        <begin position="1"/>
        <end position="21"/>
    </location>
</feature>
<sequence length="335" mass="37041">MARTTVLVLLLTDFILDVDVALDKFFCSSGPKVLGFELDLPRLRVVLPVEKRALIIESLTELSRKASTAPVQLVEKTLGRLVWASSIFHRLRSQLRPFFGVIKAIEPKSKERGAVKRRRVRRIRIGSSLAEAASYIKGILDNVTASPFPGLVPSLGEERAVIMCDASTKAAGGAIVSEDGRKIEWYHMDFTCAEVQAIIADYIPSFRVGDRPESGHMCFLELLSAVVGILSRPEDQMVLVMCDNSAAVNALCKLYAKSAALNKLMRLLTMSRPSLTTPLMKAIHVEGVSNVVADTISRAGYTVTRNMWSGFDDVKELRIDKILRSIRQPIAAKWL</sequence>
<keyword evidence="3" id="KW-1185">Reference proteome</keyword>
<dbReference type="InterPro" id="IPR052055">
    <property type="entry name" value="Hepadnavirus_pol/RT"/>
</dbReference>
<evidence type="ECO:0000313" key="2">
    <source>
        <dbReference type="EMBL" id="EER04189.1"/>
    </source>
</evidence>
<accession>C5LGE2</accession>
<name>C5LGE2_PERM5</name>